<evidence type="ECO:0000313" key="2">
    <source>
        <dbReference type="EMBL" id="SJM38428.1"/>
    </source>
</evidence>
<protein>
    <submittedName>
        <fullName evidence="2">Uncharacterized protein</fullName>
    </submittedName>
</protein>
<reference evidence="3" key="1">
    <citation type="submission" date="2017-02" db="EMBL/GenBank/DDBJ databases">
        <authorList>
            <person name="Mornico D."/>
        </authorList>
    </citation>
    <scope>NUCLEOTIDE SEQUENCE [LARGE SCALE GENOMIC DNA]</scope>
</reference>
<feature type="compositionally biased region" description="Polar residues" evidence="1">
    <location>
        <begin position="1"/>
        <end position="13"/>
    </location>
</feature>
<dbReference type="AlphaFoldDB" id="A0A1R4EIX4"/>
<accession>A0A1R4EIX4</accession>
<name>A0A1R4EIX4_9GAMM</name>
<evidence type="ECO:0000313" key="3">
    <source>
        <dbReference type="Proteomes" id="UP000188169"/>
    </source>
</evidence>
<dbReference type="EMBL" id="FUGD01000158">
    <property type="protein sequence ID" value="SJM38428.1"/>
    <property type="molecule type" value="Genomic_DNA"/>
</dbReference>
<proteinExistence type="predicted"/>
<dbReference type="Proteomes" id="UP000188169">
    <property type="component" value="Unassembled WGS sequence"/>
</dbReference>
<keyword evidence="3" id="KW-1185">Reference proteome</keyword>
<dbReference type="RefSeq" id="WP_167367083.1">
    <property type="nucleotide sequence ID" value="NZ_FUGD01000158.1"/>
</dbReference>
<organism evidence="2 3">
    <name type="scientific">Psychrobacter pasteurii</name>
    <dbReference type="NCBI Taxonomy" id="1945520"/>
    <lineage>
        <taxon>Bacteria</taxon>
        <taxon>Pseudomonadati</taxon>
        <taxon>Pseudomonadota</taxon>
        <taxon>Gammaproteobacteria</taxon>
        <taxon>Moraxellales</taxon>
        <taxon>Moraxellaceae</taxon>
        <taxon>Psychrobacter</taxon>
    </lineage>
</organism>
<gene>
    <name evidence="2" type="ORF">A1019T_02420</name>
</gene>
<evidence type="ECO:0000256" key="1">
    <source>
        <dbReference type="SAM" id="MobiDB-lite"/>
    </source>
</evidence>
<sequence length="55" mass="6456">MSDDNTVNKTTKMARNDINQDHLEKKDQQRTNDCALDMMQGLHDHEEHDDDQSNK</sequence>
<feature type="region of interest" description="Disordered" evidence="1">
    <location>
        <begin position="1"/>
        <end position="32"/>
    </location>
</feature>
<feature type="compositionally biased region" description="Basic and acidic residues" evidence="1">
    <location>
        <begin position="14"/>
        <end position="30"/>
    </location>
</feature>